<dbReference type="InterPro" id="IPR014057">
    <property type="entry name" value="HI1420"/>
</dbReference>
<dbReference type="PANTHER" id="PTHR40275:SF1">
    <property type="entry name" value="SSL7038 PROTEIN"/>
    <property type="match status" value="1"/>
</dbReference>
<dbReference type="AlphaFoldDB" id="A0A7X5QVK1"/>
<reference evidence="1 2" key="1">
    <citation type="journal article" date="2006" name="Int. J. Syst. Evol. Microbiol.">
        <title>Dyella yeojuensis sp. nov., isolated from greenhouse soil in Korea.</title>
        <authorList>
            <person name="Kim B.Y."/>
            <person name="Weon H.Y."/>
            <person name="Lee K.H."/>
            <person name="Seok S.J."/>
            <person name="Kwon S.W."/>
            <person name="Go S.J."/>
            <person name="Stackebrandt E."/>
        </authorList>
    </citation>
    <scope>NUCLEOTIDE SEQUENCE [LARGE SCALE GENOMIC DNA]</scope>
    <source>
        <strain evidence="1 2">DSM 17673</strain>
    </source>
</reference>
<dbReference type="PANTHER" id="PTHR40275">
    <property type="entry name" value="SSL7038 PROTEIN"/>
    <property type="match status" value="1"/>
</dbReference>
<keyword evidence="2" id="KW-1185">Reference proteome</keyword>
<dbReference type="NCBIfam" id="TIGR02684">
    <property type="entry name" value="dnstrm_HI1420"/>
    <property type="match status" value="1"/>
</dbReference>
<sequence>MKEKLTRWHPVDHLRSEEDQVAYFNACIDDDPGDGCLIRAALGDIARARGMTSVAKATGMSREGLYRALATGGNPEFATIMRVVNALGFHLHAV</sequence>
<dbReference type="Pfam" id="PF21716">
    <property type="entry name" value="dnstrm_HI1420"/>
    <property type="match status" value="1"/>
</dbReference>
<dbReference type="Proteomes" id="UP000518878">
    <property type="component" value="Unassembled WGS sequence"/>
</dbReference>
<dbReference type="InterPro" id="IPR010982">
    <property type="entry name" value="Lambda_DNA-bd_dom_sf"/>
</dbReference>
<dbReference type="RefSeq" id="WP_166699866.1">
    <property type="nucleotide sequence ID" value="NZ_JAAQTL010000001.1"/>
</dbReference>
<name>A0A7X5QVK1_9GAMM</name>
<gene>
    <name evidence="1" type="ORF">HBF32_12130</name>
</gene>
<evidence type="ECO:0000313" key="2">
    <source>
        <dbReference type="Proteomes" id="UP000518878"/>
    </source>
</evidence>
<organism evidence="1 2">
    <name type="scientific">Luteibacter yeojuensis</name>
    <dbReference type="NCBI Taxonomy" id="345309"/>
    <lineage>
        <taxon>Bacteria</taxon>
        <taxon>Pseudomonadati</taxon>
        <taxon>Pseudomonadota</taxon>
        <taxon>Gammaproteobacteria</taxon>
        <taxon>Lysobacterales</taxon>
        <taxon>Rhodanobacteraceae</taxon>
        <taxon>Luteibacter</taxon>
    </lineage>
</organism>
<evidence type="ECO:0000313" key="1">
    <source>
        <dbReference type="EMBL" id="NID16208.1"/>
    </source>
</evidence>
<dbReference type="SUPFAM" id="SSF47413">
    <property type="entry name" value="lambda repressor-like DNA-binding domains"/>
    <property type="match status" value="1"/>
</dbReference>
<dbReference type="EMBL" id="JAAQTL010000001">
    <property type="protein sequence ID" value="NID16208.1"/>
    <property type="molecule type" value="Genomic_DNA"/>
</dbReference>
<protein>
    <submittedName>
        <fullName evidence="1">Putative addiction module antidote protein</fullName>
    </submittedName>
</protein>
<accession>A0A7X5QVK1</accession>
<dbReference type="GO" id="GO:0003677">
    <property type="term" value="F:DNA binding"/>
    <property type="evidence" value="ECO:0007669"/>
    <property type="project" value="InterPro"/>
</dbReference>
<proteinExistence type="predicted"/>
<comment type="caution">
    <text evidence="1">The sequence shown here is derived from an EMBL/GenBank/DDBJ whole genome shotgun (WGS) entry which is preliminary data.</text>
</comment>